<reference evidence="3" key="1">
    <citation type="journal article" date="2022" name="ISME J.">
        <title>Genetic and phylogenetic analysis of dissimilatory iodate-reducing bacteria identifies potential niches across the world's oceans.</title>
        <authorList>
            <person name="Reyes-Umana V."/>
            <person name="Henning Z."/>
            <person name="Lee K."/>
            <person name="Barnum T.P."/>
            <person name="Coates J.D."/>
        </authorList>
    </citation>
    <scope>NUCLEOTIDE SEQUENCE [LARGE SCALE GENOMIC DNA]</scope>
    <source>
        <strain evidence="3">IR12</strain>
    </source>
</reference>
<protein>
    <submittedName>
        <fullName evidence="2">Uncharacterized protein</fullName>
    </submittedName>
</protein>
<dbReference type="RefSeq" id="WP_214360190.1">
    <property type="nucleotide sequence ID" value="NZ_JAEKFT010000004.1"/>
</dbReference>
<gene>
    <name evidence="2" type="ORF">I8J34_04500</name>
</gene>
<organism evidence="2 3">
    <name type="scientific">Denitromonas iodatirespirans</name>
    <dbReference type="NCBI Taxonomy" id="2795389"/>
    <lineage>
        <taxon>Bacteria</taxon>
        <taxon>Pseudomonadati</taxon>
        <taxon>Pseudomonadota</taxon>
        <taxon>Betaproteobacteria</taxon>
        <taxon>Rhodocyclales</taxon>
        <taxon>Zoogloeaceae</taxon>
        <taxon>Denitromonas</taxon>
    </lineage>
</organism>
<keyword evidence="1" id="KW-1133">Transmembrane helix</keyword>
<accession>A0A944H6R5</accession>
<sequence length="445" mass="47695">MRKFVSILLIVLPLGLFAAVLIDHLTLDTTLHRINAGQLADADLRRIDYLSIRGGNIAADGPYLPQRIGNYDYVPVFAATAPVGSEATPRFIAILPAGALGDRLNPPASADEAPSLDITGQRSAGCHDLAKAGFPAATAKLPCIVHDRHPAPLGTLLLGAAVILLPIIGVGLWLWPRRTPTGARRAASGCLVKLAKPLIAMLIVAAIAFGKVGDELWPAAGKLAPHGAGAVPDVVKVVDGLAAPHGGERFVLEAMNYGNKLASWKKNLDALALGADDTVEVQLIQLDARTTYHRDPLGAYRRSAASALVEHQLRRNGEVVGGQFFATDASDHWEAVALQQLVKDGPVDAVAELSVHTDKGVRRIRLRGEIEFLEGDAAAYLADRKVVFRYRAPALAQIADKREKLAQAVARNPRQQFHMANLLFEAEGDTLIIRSIGPSRRIFKP</sequence>
<dbReference type="EMBL" id="JAEKFT010000004">
    <property type="protein sequence ID" value="MBT0960428.1"/>
    <property type="molecule type" value="Genomic_DNA"/>
</dbReference>
<dbReference type="Proteomes" id="UP000694660">
    <property type="component" value="Unassembled WGS sequence"/>
</dbReference>
<evidence type="ECO:0000256" key="1">
    <source>
        <dbReference type="SAM" id="Phobius"/>
    </source>
</evidence>
<keyword evidence="1" id="KW-0472">Membrane</keyword>
<feature type="transmembrane region" description="Helical" evidence="1">
    <location>
        <begin position="153"/>
        <end position="175"/>
    </location>
</feature>
<evidence type="ECO:0000313" key="3">
    <source>
        <dbReference type="Proteomes" id="UP000694660"/>
    </source>
</evidence>
<name>A0A944H6R5_DENI1</name>
<keyword evidence="3" id="KW-1185">Reference proteome</keyword>
<evidence type="ECO:0000313" key="2">
    <source>
        <dbReference type="EMBL" id="MBT0960428.1"/>
    </source>
</evidence>
<keyword evidence="1" id="KW-0812">Transmembrane</keyword>
<proteinExistence type="predicted"/>
<dbReference type="AlphaFoldDB" id="A0A944H6R5"/>
<comment type="caution">
    <text evidence="2">The sequence shown here is derived from an EMBL/GenBank/DDBJ whole genome shotgun (WGS) entry which is preliminary data.</text>
</comment>